<feature type="domain" description="Fumarylacetoacetase-like C-terminal" evidence="3">
    <location>
        <begin position="81"/>
        <end position="286"/>
    </location>
</feature>
<dbReference type="AlphaFoldDB" id="A0ABD5UIX1"/>
<dbReference type="PANTHER" id="PTHR42796">
    <property type="entry name" value="FUMARYLACETOACETATE HYDROLASE DOMAIN-CONTAINING PROTEIN 2A-RELATED"/>
    <property type="match status" value="1"/>
</dbReference>
<evidence type="ECO:0000313" key="5">
    <source>
        <dbReference type="Proteomes" id="UP001596406"/>
    </source>
</evidence>
<accession>A0ABD5UIX1</accession>
<dbReference type="InterPro" id="IPR051121">
    <property type="entry name" value="FAH"/>
</dbReference>
<keyword evidence="2" id="KW-0479">Metal-binding</keyword>
<evidence type="ECO:0000313" key="4">
    <source>
        <dbReference type="EMBL" id="MFC6838081.1"/>
    </source>
</evidence>
<dbReference type="SUPFAM" id="SSF56529">
    <property type="entry name" value="FAH"/>
    <property type="match status" value="1"/>
</dbReference>
<reference evidence="4 5" key="1">
    <citation type="journal article" date="2019" name="Int. J. Syst. Evol. Microbiol.">
        <title>The Global Catalogue of Microorganisms (GCM) 10K type strain sequencing project: providing services to taxonomists for standard genome sequencing and annotation.</title>
        <authorList>
            <consortium name="The Broad Institute Genomics Platform"/>
            <consortium name="The Broad Institute Genome Sequencing Center for Infectious Disease"/>
            <person name="Wu L."/>
            <person name="Ma J."/>
        </authorList>
    </citation>
    <scope>NUCLEOTIDE SEQUENCE [LARGE SCALE GENOMIC DNA]</scope>
    <source>
        <strain evidence="4 5">PSRA2</strain>
    </source>
</reference>
<dbReference type="Gene3D" id="3.90.850.10">
    <property type="entry name" value="Fumarylacetoacetase-like, C-terminal domain"/>
    <property type="match status" value="1"/>
</dbReference>
<dbReference type="EMBL" id="JBHSXM010000003">
    <property type="protein sequence ID" value="MFC6838081.1"/>
    <property type="molecule type" value="Genomic_DNA"/>
</dbReference>
<comment type="similarity">
    <text evidence="1">Belongs to the FAH family.</text>
</comment>
<protein>
    <submittedName>
        <fullName evidence="4">Fumarylacetoacetate hydrolase family protein</fullName>
    </submittedName>
</protein>
<dbReference type="InterPro" id="IPR036663">
    <property type="entry name" value="Fumarylacetoacetase_C_sf"/>
</dbReference>
<gene>
    <name evidence="4" type="ORF">ACFQHK_16485</name>
</gene>
<dbReference type="GO" id="GO:0044281">
    <property type="term" value="P:small molecule metabolic process"/>
    <property type="evidence" value="ECO:0007669"/>
    <property type="project" value="UniProtKB-ARBA"/>
</dbReference>
<proteinExistence type="inferred from homology"/>
<organism evidence="4 5">
    <name type="scientific">Halomarina ordinaria</name>
    <dbReference type="NCBI Taxonomy" id="3033939"/>
    <lineage>
        <taxon>Archaea</taxon>
        <taxon>Methanobacteriati</taxon>
        <taxon>Methanobacteriota</taxon>
        <taxon>Stenosarchaea group</taxon>
        <taxon>Halobacteria</taxon>
        <taxon>Halobacteriales</taxon>
        <taxon>Natronomonadaceae</taxon>
        <taxon>Halomarina</taxon>
    </lineage>
</organism>
<evidence type="ECO:0000256" key="2">
    <source>
        <dbReference type="ARBA" id="ARBA00022723"/>
    </source>
</evidence>
<comment type="caution">
    <text evidence="4">The sequence shown here is derived from an EMBL/GenBank/DDBJ whole genome shotgun (WGS) entry which is preliminary data.</text>
</comment>
<sequence length="288" mass="31024">MRYQRLSSGDQYRLIAVDGETAYDLTAVKPRLNGFGRLAAAADAVGVGVDEVAEGLTAEAPTVAPDALADGTLPVVPEEVWAAGVTYEISEAAREAESGMPEMYLDVYEAERPEIFFKATPSRTVGPGEAVGVRGDSAWNVPEPELGIVLYDGSTVGYTIGNDVSSRDIEGENPLYLPQAKIYDRCCSLGPCVASASEVGDPHELSMSMSITRDGEVRYDDRTSIGEMTRTCDELVEYWRAHDVVPELGVLLTGTSLVPDDDFTLRPDDEVTIAIERIGELTNPVVEV</sequence>
<dbReference type="Pfam" id="PF01557">
    <property type="entry name" value="FAA_hydrolase"/>
    <property type="match status" value="1"/>
</dbReference>
<dbReference type="RefSeq" id="WP_304449800.1">
    <property type="nucleotide sequence ID" value="NZ_JARRAH010000003.1"/>
</dbReference>
<dbReference type="InterPro" id="IPR011234">
    <property type="entry name" value="Fumarylacetoacetase-like_C"/>
</dbReference>
<evidence type="ECO:0000256" key="1">
    <source>
        <dbReference type="ARBA" id="ARBA00010211"/>
    </source>
</evidence>
<dbReference type="GO" id="GO:0016787">
    <property type="term" value="F:hydrolase activity"/>
    <property type="evidence" value="ECO:0007669"/>
    <property type="project" value="UniProtKB-KW"/>
</dbReference>
<name>A0ABD5UIX1_9EURY</name>
<dbReference type="Proteomes" id="UP001596406">
    <property type="component" value="Unassembled WGS sequence"/>
</dbReference>
<evidence type="ECO:0000259" key="3">
    <source>
        <dbReference type="Pfam" id="PF01557"/>
    </source>
</evidence>
<dbReference type="PANTHER" id="PTHR42796:SF7">
    <property type="entry name" value="2-DEHYDRO-3-DEOXY-D-ARABINONATE DEHYDRATASE"/>
    <property type="match status" value="1"/>
</dbReference>
<keyword evidence="5" id="KW-1185">Reference proteome</keyword>
<dbReference type="GO" id="GO:0046872">
    <property type="term" value="F:metal ion binding"/>
    <property type="evidence" value="ECO:0007669"/>
    <property type="project" value="UniProtKB-KW"/>
</dbReference>
<keyword evidence="4" id="KW-0378">Hydrolase</keyword>